<dbReference type="OrthoDB" id="241990at2759"/>
<evidence type="ECO:0000256" key="9">
    <source>
        <dbReference type="ARBA" id="ARBA00022753"/>
    </source>
</evidence>
<evidence type="ECO:0000256" key="7">
    <source>
        <dbReference type="ARBA" id="ARBA00009407"/>
    </source>
</evidence>
<keyword evidence="20" id="KW-1185">Reference proteome</keyword>
<name>A0A1I7VCC9_LOALO</name>
<evidence type="ECO:0000256" key="12">
    <source>
        <dbReference type="ARBA" id="ARBA00023128"/>
    </source>
</evidence>
<dbReference type="Pfam" id="PF25322">
    <property type="entry name" value="RBD_SIN1"/>
    <property type="match status" value="1"/>
</dbReference>
<keyword evidence="10" id="KW-0472">Membrane</keyword>
<evidence type="ECO:0000256" key="8">
    <source>
        <dbReference type="ARBA" id="ARBA00014183"/>
    </source>
</evidence>
<reference evidence="21" key="2">
    <citation type="submission" date="2016-11" db="UniProtKB">
        <authorList>
            <consortium name="WormBaseParasite"/>
        </authorList>
    </citation>
    <scope>IDENTIFICATION</scope>
</reference>
<evidence type="ECO:0000256" key="13">
    <source>
        <dbReference type="ARBA" id="ARBA00023228"/>
    </source>
</evidence>
<dbReference type="CTD" id="9946249"/>
<dbReference type="InterPro" id="IPR008828">
    <property type="entry name" value="Sin1/Avo1"/>
</dbReference>
<dbReference type="AlphaFoldDB" id="A0A1I7VCC9"/>
<dbReference type="RefSeq" id="XP_020305216.1">
    <property type="nucleotide sequence ID" value="XM_020451038.1"/>
</dbReference>
<dbReference type="GO" id="GO:0031932">
    <property type="term" value="C:TORC2 complex"/>
    <property type="evidence" value="ECO:0007669"/>
    <property type="project" value="InterPro"/>
</dbReference>
<dbReference type="PANTHER" id="PTHR13335:SF1">
    <property type="entry name" value="TARGET OF RAPAMYCIN COMPLEX 2 SUBUNIT MAPKAP1"/>
    <property type="match status" value="1"/>
</dbReference>
<evidence type="ECO:0000259" key="18">
    <source>
        <dbReference type="Pfam" id="PF25322"/>
    </source>
</evidence>
<dbReference type="EMBL" id="JH712347">
    <property type="protein sequence ID" value="EJD74287.1"/>
    <property type="molecule type" value="Genomic_DNA"/>
</dbReference>
<proteinExistence type="inferred from homology"/>
<dbReference type="GeneID" id="9946249"/>
<dbReference type="InterPro" id="IPR031567">
    <property type="entry name" value="CRIM_dom"/>
</dbReference>
<dbReference type="WBParaSite" id="EN70_12236">
    <property type="protein sequence ID" value="EN70_12236"/>
    <property type="gene ID" value="EN70_12236"/>
</dbReference>
<dbReference type="GO" id="GO:0031902">
    <property type="term" value="C:late endosome membrane"/>
    <property type="evidence" value="ECO:0007669"/>
    <property type="project" value="UniProtKB-SubCell"/>
</dbReference>
<keyword evidence="9" id="KW-0967">Endosome</keyword>
<dbReference type="GO" id="GO:0005886">
    <property type="term" value="C:plasma membrane"/>
    <property type="evidence" value="ECO:0007669"/>
    <property type="project" value="TreeGrafter"/>
</dbReference>
<dbReference type="InParanoid" id="A0A1I7VCC9"/>
<evidence type="ECO:0000256" key="10">
    <source>
        <dbReference type="ARBA" id="ARBA00022787"/>
    </source>
</evidence>
<dbReference type="GO" id="GO:0031901">
    <property type="term" value="C:early endosome membrane"/>
    <property type="evidence" value="ECO:0007669"/>
    <property type="project" value="UniProtKB-SubCell"/>
</dbReference>
<reference evidence="19 20" key="1">
    <citation type="submission" date="2012-04" db="EMBL/GenBank/DDBJ databases">
        <title>The Genome Sequence of Loa loa.</title>
        <authorList>
            <consortium name="The Broad Institute Genome Sequencing Platform"/>
            <consortium name="Broad Institute Genome Sequencing Center for Infectious Disease"/>
            <person name="Nutman T.B."/>
            <person name="Fink D.L."/>
            <person name="Russ C."/>
            <person name="Young S."/>
            <person name="Zeng Q."/>
            <person name="Gargeya S."/>
            <person name="Alvarado L."/>
            <person name="Berlin A."/>
            <person name="Chapman S.B."/>
            <person name="Chen Z."/>
            <person name="Freedman E."/>
            <person name="Gellesch M."/>
            <person name="Goldberg J."/>
            <person name="Griggs A."/>
            <person name="Gujja S."/>
            <person name="Heilman E.R."/>
            <person name="Heiman D."/>
            <person name="Howarth C."/>
            <person name="Mehta T."/>
            <person name="Neiman D."/>
            <person name="Pearson M."/>
            <person name="Roberts A."/>
            <person name="Saif S."/>
            <person name="Shea T."/>
            <person name="Shenoy N."/>
            <person name="Sisk P."/>
            <person name="Stolte C."/>
            <person name="Sykes S."/>
            <person name="White J."/>
            <person name="Yandava C."/>
            <person name="Haas B."/>
            <person name="Henn M.R."/>
            <person name="Nusbaum C."/>
            <person name="Birren B."/>
        </authorList>
    </citation>
    <scope>NUCLEOTIDE SEQUENCE [LARGE SCALE GENOMIC DNA]</scope>
</reference>
<dbReference type="GO" id="GO:0005741">
    <property type="term" value="C:mitochondrial outer membrane"/>
    <property type="evidence" value="ECO:0007669"/>
    <property type="project" value="UniProtKB-SubCell"/>
</dbReference>
<dbReference type="KEGG" id="loa:LOAG_18378"/>
<evidence type="ECO:0000256" key="6">
    <source>
        <dbReference type="ARBA" id="ARBA00004633"/>
    </source>
</evidence>
<gene>
    <name evidence="19 21" type="ORF">LOAG_18378</name>
</gene>
<evidence type="ECO:0000256" key="15">
    <source>
        <dbReference type="ARBA" id="ARBA00031431"/>
    </source>
</evidence>
<dbReference type="InterPro" id="IPR011993">
    <property type="entry name" value="PH-like_dom_sf"/>
</dbReference>
<evidence type="ECO:0000256" key="11">
    <source>
        <dbReference type="ARBA" id="ARBA00023034"/>
    </source>
</evidence>
<keyword evidence="11" id="KW-0333">Golgi apparatus</keyword>
<evidence type="ECO:0000256" key="3">
    <source>
        <dbReference type="ARBA" id="ARBA00004406"/>
    </source>
</evidence>
<evidence type="ECO:0000256" key="4">
    <source>
        <dbReference type="ARBA" id="ARBA00004450"/>
    </source>
</evidence>
<comment type="similarity">
    <text evidence="7">Belongs to the SIN1 family.</text>
</comment>
<evidence type="ECO:0000256" key="2">
    <source>
        <dbReference type="ARBA" id="ARBA00004395"/>
    </source>
</evidence>
<dbReference type="GO" id="GO:0005789">
    <property type="term" value="C:endoplasmic reticulum membrane"/>
    <property type="evidence" value="ECO:0007669"/>
    <property type="project" value="UniProtKB-SubCell"/>
</dbReference>
<keyword evidence="10" id="KW-1000">Mitochondrion outer membrane</keyword>
<dbReference type="Gene3D" id="2.30.29.30">
    <property type="entry name" value="Pleckstrin-homology domain (PH domain)/Phosphotyrosine-binding domain (PTB)"/>
    <property type="match status" value="1"/>
</dbReference>
<comment type="subcellular location">
    <subcellularLocation>
        <location evidence="5">Cytoplasm</location>
        <location evidence="5">Perinuclear region</location>
    </subcellularLocation>
    <subcellularLocation>
        <location evidence="1">Early endosome membrane</location>
        <topology evidence="1">Peripheral membrane protein</topology>
    </subcellularLocation>
    <subcellularLocation>
        <location evidence="3">Endoplasmic reticulum membrane</location>
        <topology evidence="3">Peripheral membrane protein</topology>
    </subcellularLocation>
    <subcellularLocation>
        <location evidence="2">Golgi apparatus membrane</location>
        <topology evidence="2">Peripheral membrane protein</topology>
    </subcellularLocation>
    <subcellularLocation>
        <location evidence="6">Late endosome membrane</location>
        <topology evidence="6">Peripheral membrane protein</topology>
    </subcellularLocation>
    <subcellularLocation>
        <location evidence="14">Lysosome membrane</location>
        <topology evidence="14">Peripheral membrane protein</topology>
    </subcellularLocation>
    <subcellularLocation>
        <location evidence="4">Mitochondrion outer membrane</location>
        <topology evidence="4">Peripheral membrane protein</topology>
    </subcellularLocation>
</comment>
<evidence type="ECO:0000256" key="1">
    <source>
        <dbReference type="ARBA" id="ARBA00004220"/>
    </source>
</evidence>
<accession>A0A1I7VCC9</accession>
<dbReference type="Proteomes" id="UP000095285">
    <property type="component" value="Unassembled WGS sequence"/>
</dbReference>
<dbReference type="STRING" id="7209.A0A1I7VCC9"/>
<sequence>MACFDPDELADFIRYQCIINADDDGQCRKILRPPSRKAKPGGLPLNFRSAADSDTSSGEHSPCYLATADCESTYELLQERLRSRIQEYELLGLDDEEKVVKNSTVDAWPSTTDLEFFQCGDISCTPSPPPVQKSITALLLEKTDFVIRSDLAAYARFATPDIENGRKLLVFYPFVEPEPKSGKCFSLTIYAQCDICISDLVGLCCYEYARCQRTNDIGSVAQYHLLMAEENGEVDRDLPPVDGHRLLSELGSCWSTIALEKRRSNNCFGMKNIIVYTVSGKQYEFPMDSLDVPLRWLRDQAIQKRIDDEGQEFMSDCPAYREYVLEAVRQPDVALDLNKPISSTACLEFLLLRINSSRGDFTPTCCSKFAQGHSPIPKIHDDLISSSLEQRQFSDMIYKTTTSSVSSIDAKDLLGNSIAFYPVEKIHRYKPKWNALLTIRTDGFELTPNQSSRTRERNSVLLHSSLKTLYVTWDYVGGVEITNHSNSKRGVRIVWLAYPTIKHQSKIAQTSKLTNSTQDSILSLESDRLTDHHEPLRQKLYNNACWKILQLEADVDDAWSITGKINTIIDDRNSAVHQIYKYSNGGTKKPKKAAAKAFGRNDDAQFKKRNSSISHTVRRISQLTSGVAGPVPILLKLFSKRN</sequence>
<dbReference type="GO" id="GO:0048471">
    <property type="term" value="C:perinuclear region of cytoplasm"/>
    <property type="evidence" value="ECO:0007669"/>
    <property type="project" value="UniProtKB-SubCell"/>
</dbReference>
<evidence type="ECO:0000313" key="21">
    <source>
        <dbReference type="WBParaSite" id="EN70_12236"/>
    </source>
</evidence>
<feature type="region of interest" description="Disordered" evidence="16">
    <location>
        <begin position="32"/>
        <end position="59"/>
    </location>
</feature>
<dbReference type="eggNOG" id="KOG3739">
    <property type="taxonomic scope" value="Eukaryota"/>
</dbReference>
<feature type="domain" description="CRIM" evidence="17">
    <location>
        <begin position="138"/>
        <end position="262"/>
    </location>
</feature>
<protein>
    <recommendedName>
        <fullName evidence="8">Target of rapamycin complex 2 subunit MAPKAP1</fullName>
    </recommendedName>
    <alternativeName>
        <fullName evidence="15">Stress-activated map kinase-interacting protein 1</fullName>
    </alternativeName>
</protein>
<evidence type="ECO:0000256" key="14">
    <source>
        <dbReference type="ARBA" id="ARBA00023765"/>
    </source>
</evidence>
<dbReference type="GO" id="GO:0005546">
    <property type="term" value="F:phosphatidylinositol-4,5-bisphosphate binding"/>
    <property type="evidence" value="ECO:0007669"/>
    <property type="project" value="TreeGrafter"/>
</dbReference>
<feature type="domain" description="Target of rapamycin complex 2 subunit MAPKAP1-like Ras-binding" evidence="18">
    <location>
        <begin position="279"/>
        <end position="353"/>
    </location>
</feature>
<evidence type="ECO:0000313" key="20">
    <source>
        <dbReference type="Proteomes" id="UP000095285"/>
    </source>
</evidence>
<dbReference type="GO" id="GO:0000139">
    <property type="term" value="C:Golgi membrane"/>
    <property type="evidence" value="ECO:0007669"/>
    <property type="project" value="UniProtKB-SubCell"/>
</dbReference>
<dbReference type="GO" id="GO:0038203">
    <property type="term" value="P:TORC2 signaling"/>
    <property type="evidence" value="ECO:0007669"/>
    <property type="project" value="TreeGrafter"/>
</dbReference>
<keyword evidence="13" id="KW-0458">Lysosome</keyword>
<evidence type="ECO:0000256" key="5">
    <source>
        <dbReference type="ARBA" id="ARBA00004556"/>
    </source>
</evidence>
<keyword evidence="12" id="KW-0496">Mitochondrion</keyword>
<accession>A0A1S0UHC0</accession>
<dbReference type="InterPro" id="IPR057339">
    <property type="entry name" value="RBD_SIN1"/>
</dbReference>
<evidence type="ECO:0000256" key="16">
    <source>
        <dbReference type="SAM" id="MobiDB-lite"/>
    </source>
</evidence>
<dbReference type="OMA" id="MLTLKMP"/>
<evidence type="ECO:0000259" key="17">
    <source>
        <dbReference type="Pfam" id="PF16978"/>
    </source>
</evidence>
<dbReference type="PANTHER" id="PTHR13335">
    <property type="entry name" value="TARGET OF RAPAMYCIN COMPLEX 2 SUBUNIT MAPKAP1"/>
    <property type="match status" value="1"/>
</dbReference>
<dbReference type="Pfam" id="PF16978">
    <property type="entry name" value="CRIM"/>
    <property type="match status" value="1"/>
</dbReference>
<dbReference type="GO" id="GO:0005765">
    <property type="term" value="C:lysosomal membrane"/>
    <property type="evidence" value="ECO:0007669"/>
    <property type="project" value="UniProtKB-SubCell"/>
</dbReference>
<organism evidence="20 21">
    <name type="scientific">Loa loa</name>
    <name type="common">Eye worm</name>
    <name type="synonym">Filaria loa</name>
    <dbReference type="NCBI Taxonomy" id="7209"/>
    <lineage>
        <taxon>Eukaryota</taxon>
        <taxon>Metazoa</taxon>
        <taxon>Ecdysozoa</taxon>
        <taxon>Nematoda</taxon>
        <taxon>Chromadorea</taxon>
        <taxon>Rhabditida</taxon>
        <taxon>Spirurina</taxon>
        <taxon>Spiruromorpha</taxon>
        <taxon>Filarioidea</taxon>
        <taxon>Onchocercidae</taxon>
        <taxon>Loa</taxon>
    </lineage>
</organism>
<evidence type="ECO:0000313" key="19">
    <source>
        <dbReference type="EMBL" id="EJD74287.1"/>
    </source>
</evidence>
<dbReference type="FunCoup" id="A0A1I7VCC9">
    <property type="interactions" value="56"/>
</dbReference>